<accession>A0A8H4P0U4</accession>
<dbReference type="PANTHER" id="PTHR23507:SF1">
    <property type="entry name" value="FI18259P1-RELATED"/>
    <property type="match status" value="1"/>
</dbReference>
<name>A0A8H4P0U4_9HYPO</name>
<comment type="subcellular location">
    <subcellularLocation>
        <location evidence="1">Membrane</location>
        <topology evidence="1">Multi-pass membrane protein</topology>
    </subcellularLocation>
</comment>
<keyword evidence="4 5" id="KW-0472">Membrane</keyword>
<dbReference type="GO" id="GO:0016020">
    <property type="term" value="C:membrane"/>
    <property type="evidence" value="ECO:0007669"/>
    <property type="project" value="UniProtKB-SubCell"/>
</dbReference>
<dbReference type="Proteomes" id="UP000605986">
    <property type="component" value="Unassembled WGS sequence"/>
</dbReference>
<gene>
    <name evidence="6" type="ORF">F53441_4303</name>
</gene>
<evidence type="ECO:0000256" key="3">
    <source>
        <dbReference type="ARBA" id="ARBA00022989"/>
    </source>
</evidence>
<dbReference type="PANTHER" id="PTHR23507">
    <property type="entry name" value="ZGC:174356"/>
    <property type="match status" value="1"/>
</dbReference>
<evidence type="ECO:0000256" key="4">
    <source>
        <dbReference type="ARBA" id="ARBA00023136"/>
    </source>
</evidence>
<keyword evidence="7" id="KW-1185">Reference proteome</keyword>
<dbReference type="EMBL" id="JAADJG010000167">
    <property type="protein sequence ID" value="KAF4452928.1"/>
    <property type="molecule type" value="Genomic_DNA"/>
</dbReference>
<dbReference type="GO" id="GO:0022857">
    <property type="term" value="F:transmembrane transporter activity"/>
    <property type="evidence" value="ECO:0007669"/>
    <property type="project" value="TreeGrafter"/>
</dbReference>
<evidence type="ECO:0000313" key="7">
    <source>
        <dbReference type="Proteomes" id="UP000605986"/>
    </source>
</evidence>
<dbReference type="OrthoDB" id="194139at2759"/>
<evidence type="ECO:0000256" key="2">
    <source>
        <dbReference type="ARBA" id="ARBA00022692"/>
    </source>
</evidence>
<evidence type="ECO:0000256" key="1">
    <source>
        <dbReference type="ARBA" id="ARBA00004141"/>
    </source>
</evidence>
<sequence>MVSGLFASLAWVMAVCYWQFAPIRWVLFSGVFLVVRGGDAVASSVVHAMVTDVTDRAERAQVFLHLHAADVISGFFGLAISAPLMEKGHSWAVNTASPRQDCGSIAYRLIISTARIFQVYLQEEARAWNNFDLVDSSYQHPDLKPTMSPPSCRLRPPQTSARELFTVIGLQYSKAKYSLSYARGNVLLSLFQGVQGLLVLVLLPLLTRTFAEPRGWTEWGRDRRYAIVSIAVTAGGVVRSNEASTVYSTALTLSMVSRSVTAPVMSTLLVKGMELGWGWVGLPFVLIAMLMAAVTVAKGFISPDKVDHEFVDQE</sequence>
<feature type="transmembrane region" description="Helical" evidence="5">
    <location>
        <begin position="186"/>
        <end position="206"/>
    </location>
</feature>
<proteinExistence type="predicted"/>
<keyword evidence="2 5" id="KW-0812">Transmembrane</keyword>
<evidence type="ECO:0000313" key="6">
    <source>
        <dbReference type="EMBL" id="KAF4452928.1"/>
    </source>
</evidence>
<reference evidence="6" key="1">
    <citation type="submission" date="2020-01" db="EMBL/GenBank/DDBJ databases">
        <title>Identification and distribution of gene clusters putatively required for synthesis of sphingolipid metabolism inhibitors in phylogenetically diverse species of the filamentous fungus Fusarium.</title>
        <authorList>
            <person name="Kim H.-S."/>
            <person name="Busman M."/>
            <person name="Brown D.W."/>
            <person name="Divon H."/>
            <person name="Uhlig S."/>
            <person name="Proctor R.H."/>
        </authorList>
    </citation>
    <scope>NUCLEOTIDE SEQUENCE</scope>
    <source>
        <strain evidence="6">NRRL 53441</strain>
    </source>
</reference>
<protein>
    <submittedName>
        <fullName evidence="6">MFS multidrug transporter</fullName>
    </submittedName>
</protein>
<organism evidence="6 7">
    <name type="scientific">Fusarium austroafricanum</name>
    <dbReference type="NCBI Taxonomy" id="2364996"/>
    <lineage>
        <taxon>Eukaryota</taxon>
        <taxon>Fungi</taxon>
        <taxon>Dikarya</taxon>
        <taxon>Ascomycota</taxon>
        <taxon>Pezizomycotina</taxon>
        <taxon>Sordariomycetes</taxon>
        <taxon>Hypocreomycetidae</taxon>
        <taxon>Hypocreales</taxon>
        <taxon>Nectriaceae</taxon>
        <taxon>Fusarium</taxon>
        <taxon>Fusarium concolor species complex</taxon>
    </lineage>
</organism>
<comment type="caution">
    <text evidence="6">The sequence shown here is derived from an EMBL/GenBank/DDBJ whole genome shotgun (WGS) entry which is preliminary data.</text>
</comment>
<feature type="transmembrane region" description="Helical" evidence="5">
    <location>
        <begin position="276"/>
        <end position="297"/>
    </location>
</feature>
<evidence type="ECO:0000256" key="5">
    <source>
        <dbReference type="SAM" id="Phobius"/>
    </source>
</evidence>
<dbReference type="AlphaFoldDB" id="A0A8H4P0U4"/>
<keyword evidence="3 5" id="KW-1133">Transmembrane helix</keyword>